<dbReference type="RefSeq" id="WP_249299367.1">
    <property type="nucleotide sequence ID" value="NZ_JACRSP010000001.1"/>
</dbReference>
<evidence type="ECO:0000256" key="1">
    <source>
        <dbReference type="ARBA" id="ARBA00006964"/>
    </source>
</evidence>
<proteinExistence type="inferred from homology"/>
<dbReference type="InterPro" id="IPR036069">
    <property type="entry name" value="DUF34/NIF3_sf"/>
</dbReference>
<name>A0A926HPU4_9FIRM</name>
<keyword evidence="6" id="KW-1185">Reference proteome</keyword>
<feature type="binding site" evidence="4">
    <location>
        <position position="220"/>
    </location>
    <ligand>
        <name>a divalent metal cation</name>
        <dbReference type="ChEBI" id="CHEBI:60240"/>
        <label>1</label>
    </ligand>
</feature>
<accession>A0A926HPU4</accession>
<dbReference type="EMBL" id="JACRSP010000001">
    <property type="protein sequence ID" value="MBC8535637.1"/>
    <property type="molecule type" value="Genomic_DNA"/>
</dbReference>
<dbReference type="FunFam" id="3.40.1390.30:FF:000001">
    <property type="entry name" value="GTP cyclohydrolase 1 type 2"/>
    <property type="match status" value="1"/>
</dbReference>
<dbReference type="GO" id="GO:0005737">
    <property type="term" value="C:cytoplasm"/>
    <property type="evidence" value="ECO:0007669"/>
    <property type="project" value="TreeGrafter"/>
</dbReference>
<dbReference type="Gene3D" id="3.40.1390.30">
    <property type="entry name" value="NIF3 (NGG1p interacting factor 3)-like"/>
    <property type="match status" value="2"/>
</dbReference>
<feature type="binding site" evidence="4">
    <location>
        <position position="103"/>
    </location>
    <ligand>
        <name>a divalent metal cation</name>
        <dbReference type="ChEBI" id="CHEBI:60240"/>
        <label>1</label>
    </ligand>
</feature>
<dbReference type="SUPFAM" id="SSF102705">
    <property type="entry name" value="NIF3 (NGG1p interacting factor 3)-like"/>
    <property type="match status" value="1"/>
</dbReference>
<dbReference type="NCBIfam" id="TIGR00486">
    <property type="entry name" value="YbgI_SA1388"/>
    <property type="match status" value="1"/>
</dbReference>
<comment type="similarity">
    <text evidence="1">Belongs to the GTP cyclohydrolase I type 2/NIF3 family.</text>
</comment>
<dbReference type="GO" id="GO:0046872">
    <property type="term" value="F:metal ion binding"/>
    <property type="evidence" value="ECO:0007669"/>
    <property type="project" value="UniProtKB-KW"/>
</dbReference>
<feature type="binding site" evidence="4">
    <location>
        <position position="64"/>
    </location>
    <ligand>
        <name>a divalent metal cation</name>
        <dbReference type="ChEBI" id="CHEBI:60240"/>
        <label>2</label>
    </ligand>
</feature>
<evidence type="ECO:0000256" key="3">
    <source>
        <dbReference type="ARBA" id="ARBA00022723"/>
    </source>
</evidence>
<comment type="caution">
    <text evidence="5">The sequence shown here is derived from an EMBL/GenBank/DDBJ whole genome shotgun (WGS) entry which is preliminary data.</text>
</comment>
<evidence type="ECO:0000313" key="5">
    <source>
        <dbReference type="EMBL" id="MBC8535637.1"/>
    </source>
</evidence>
<evidence type="ECO:0000256" key="2">
    <source>
        <dbReference type="ARBA" id="ARBA00022112"/>
    </source>
</evidence>
<protein>
    <recommendedName>
        <fullName evidence="2">GTP cyclohydrolase 1 type 2 homolog</fullName>
    </recommendedName>
</protein>
<dbReference type="PANTHER" id="PTHR13799">
    <property type="entry name" value="NGG1 INTERACTING FACTOR 3"/>
    <property type="match status" value="1"/>
</dbReference>
<dbReference type="AlphaFoldDB" id="A0A926HPU4"/>
<keyword evidence="3 4" id="KW-0479">Metal-binding</keyword>
<organism evidence="5 6">
    <name type="scientific">Feifania hominis</name>
    <dbReference type="NCBI Taxonomy" id="2763660"/>
    <lineage>
        <taxon>Bacteria</taxon>
        <taxon>Bacillati</taxon>
        <taxon>Bacillota</taxon>
        <taxon>Clostridia</taxon>
        <taxon>Eubacteriales</taxon>
        <taxon>Feifaniaceae</taxon>
        <taxon>Feifania</taxon>
    </lineage>
</organism>
<sequence length="253" mass="27622">MKVRDLLALYEKEFDFTLAEEWDNVGLLVGDRDAEVSRVLVAIDISEGVIDEAVRLGCELIVSHHPLFFEPPKKIVADDPAGRRIVRLLQNRISAICLHTNADKAAGGVNDILAQLAGLREYTVSADGFARVGTLREAMPLSDFLENLKDSLGLGAVRFHDAGRPVCKLAVLGGAGGSYLEELAALGIDTFVTSDIKHHLFVAAADRGLNLVDAGHFETENPICERLAQILTEHFPELSVTRSTVFEDLICYL</sequence>
<dbReference type="PANTHER" id="PTHR13799:SF14">
    <property type="entry name" value="GTP CYCLOHYDROLASE 1 TYPE 2 HOMOLOG"/>
    <property type="match status" value="1"/>
</dbReference>
<dbReference type="Pfam" id="PF01784">
    <property type="entry name" value="DUF34_NIF3"/>
    <property type="match status" value="1"/>
</dbReference>
<evidence type="ECO:0000256" key="4">
    <source>
        <dbReference type="PIRSR" id="PIRSR602678-1"/>
    </source>
</evidence>
<gene>
    <name evidence="5" type="ORF">H8695_02890</name>
</gene>
<dbReference type="Proteomes" id="UP000620366">
    <property type="component" value="Unassembled WGS sequence"/>
</dbReference>
<evidence type="ECO:0000313" key="6">
    <source>
        <dbReference type="Proteomes" id="UP000620366"/>
    </source>
</evidence>
<reference evidence="5" key="1">
    <citation type="submission" date="2020-08" db="EMBL/GenBank/DDBJ databases">
        <title>Genome public.</title>
        <authorList>
            <person name="Liu C."/>
            <person name="Sun Q."/>
        </authorList>
    </citation>
    <scope>NUCLEOTIDE SEQUENCE</scope>
    <source>
        <strain evidence="5">BX7</strain>
    </source>
</reference>
<dbReference type="InterPro" id="IPR002678">
    <property type="entry name" value="DUF34/NIF3"/>
</dbReference>
<feature type="binding site" evidence="4">
    <location>
        <position position="216"/>
    </location>
    <ligand>
        <name>a divalent metal cation</name>
        <dbReference type="ChEBI" id="CHEBI:60240"/>
        <label>1</label>
    </ligand>
</feature>
<feature type="binding site" evidence="4">
    <location>
        <position position="65"/>
    </location>
    <ligand>
        <name>a divalent metal cation</name>
        <dbReference type="ChEBI" id="CHEBI:60240"/>
        <label>1</label>
    </ligand>
</feature>